<evidence type="ECO:0000256" key="1">
    <source>
        <dbReference type="SAM" id="MobiDB-lite"/>
    </source>
</evidence>
<evidence type="ECO:0000313" key="3">
    <source>
        <dbReference type="Proteomes" id="UP000596123"/>
    </source>
</evidence>
<feature type="compositionally biased region" description="Polar residues" evidence="1">
    <location>
        <begin position="162"/>
        <end position="179"/>
    </location>
</feature>
<name>A0A7T8IVT2_9CAUD</name>
<protein>
    <submittedName>
        <fullName evidence="2">DUF1190 domain containing protein</fullName>
    </submittedName>
</protein>
<sequence length="179" mass="20259">MKRTQNIQLDRFRKVRRVTLCLAVPLVLSACDGRREEPFSTISQCQQQYNYTAQHCRQIYGQAIDSAKINGRAYMTREECIRDNRDDPRAQQQCQYTTHGSSAHFFYVPRYYSYSPGGYAQPFYRSGSSSSSNFRSAQGKSYEAKFGGRTYTKTTTRGGFGSTPTAHVSRTSSARSFGG</sequence>
<dbReference type="Proteomes" id="UP000596123">
    <property type="component" value="Segment"/>
</dbReference>
<dbReference type="PROSITE" id="PS51257">
    <property type="entry name" value="PROKAR_LIPOPROTEIN"/>
    <property type="match status" value="1"/>
</dbReference>
<gene>
    <name evidence="2" type="ORF">pEaSNUABM5_00056</name>
</gene>
<evidence type="ECO:0000313" key="2">
    <source>
        <dbReference type="EMBL" id="QQO90198.1"/>
    </source>
</evidence>
<organism evidence="2 3">
    <name type="scientific">Erwinia phage pEa_SNUABM_5</name>
    <dbReference type="NCBI Taxonomy" id="2797313"/>
    <lineage>
        <taxon>Viruses</taxon>
        <taxon>Duplodnaviria</taxon>
        <taxon>Heunggongvirae</taxon>
        <taxon>Uroviricota</taxon>
        <taxon>Caudoviricetes</taxon>
        <taxon>Rivsvirus</taxon>
        <taxon>Rivsvirus SNUABM5</taxon>
    </lineage>
</organism>
<keyword evidence="3" id="KW-1185">Reference proteome</keyword>
<proteinExistence type="predicted"/>
<feature type="compositionally biased region" description="Low complexity" evidence="1">
    <location>
        <begin position="148"/>
        <end position="157"/>
    </location>
</feature>
<dbReference type="InterPro" id="IPR009576">
    <property type="entry name" value="Biofilm_formation_YgiB"/>
</dbReference>
<dbReference type="EMBL" id="MW366843">
    <property type="protein sequence ID" value="QQO90198.1"/>
    <property type="molecule type" value="Genomic_DNA"/>
</dbReference>
<feature type="region of interest" description="Disordered" evidence="1">
    <location>
        <begin position="148"/>
        <end position="179"/>
    </location>
</feature>
<dbReference type="Pfam" id="PF06693">
    <property type="entry name" value="DUF1190"/>
    <property type="match status" value="1"/>
</dbReference>
<accession>A0A7T8IVT2</accession>
<reference evidence="2 3" key="1">
    <citation type="submission" date="2020-12" db="EMBL/GenBank/DDBJ databases">
        <title>Complete genome sequence of Erwinia phage pEa_SNUABM_5.</title>
        <authorList>
            <person name="Kim S.G."/>
            <person name="Lee S.B."/>
            <person name="Kwon J."/>
            <person name="Park S.C."/>
        </authorList>
    </citation>
    <scope>NUCLEOTIDE SEQUENCE [LARGE SCALE GENOMIC DNA]</scope>
</reference>